<gene>
    <name evidence="1" type="ORF">TEA_029148</name>
</gene>
<evidence type="ECO:0000313" key="1">
    <source>
        <dbReference type="EMBL" id="THG13312.1"/>
    </source>
</evidence>
<dbReference type="PANTHER" id="PTHR46929">
    <property type="entry name" value="EXPRESSED PROTEIN"/>
    <property type="match status" value="1"/>
</dbReference>
<dbReference type="STRING" id="542762.A0A4S4EAV9"/>
<protein>
    <submittedName>
        <fullName evidence="1">Uncharacterized protein</fullName>
    </submittedName>
</protein>
<comment type="caution">
    <text evidence="1">The sequence shown here is derived from an EMBL/GenBank/DDBJ whole genome shotgun (WGS) entry which is preliminary data.</text>
</comment>
<keyword evidence="2" id="KW-1185">Reference proteome</keyword>
<reference evidence="1 2" key="1">
    <citation type="journal article" date="2018" name="Proc. Natl. Acad. Sci. U.S.A.">
        <title>Draft genome sequence of Camellia sinensis var. sinensis provides insights into the evolution of the tea genome and tea quality.</title>
        <authorList>
            <person name="Wei C."/>
            <person name="Yang H."/>
            <person name="Wang S."/>
            <person name="Zhao J."/>
            <person name="Liu C."/>
            <person name="Gao L."/>
            <person name="Xia E."/>
            <person name="Lu Y."/>
            <person name="Tai Y."/>
            <person name="She G."/>
            <person name="Sun J."/>
            <person name="Cao H."/>
            <person name="Tong W."/>
            <person name="Gao Q."/>
            <person name="Li Y."/>
            <person name="Deng W."/>
            <person name="Jiang X."/>
            <person name="Wang W."/>
            <person name="Chen Q."/>
            <person name="Zhang S."/>
            <person name="Li H."/>
            <person name="Wu J."/>
            <person name="Wang P."/>
            <person name="Li P."/>
            <person name="Shi C."/>
            <person name="Zheng F."/>
            <person name="Jian J."/>
            <person name="Huang B."/>
            <person name="Shan D."/>
            <person name="Shi M."/>
            <person name="Fang C."/>
            <person name="Yue Y."/>
            <person name="Li F."/>
            <person name="Li D."/>
            <person name="Wei S."/>
            <person name="Han B."/>
            <person name="Jiang C."/>
            <person name="Yin Y."/>
            <person name="Xia T."/>
            <person name="Zhang Z."/>
            <person name="Bennetzen J.L."/>
            <person name="Zhao S."/>
            <person name="Wan X."/>
        </authorList>
    </citation>
    <scope>NUCLEOTIDE SEQUENCE [LARGE SCALE GENOMIC DNA]</scope>
    <source>
        <strain evidence="2">cv. Shuchazao</strain>
        <tissue evidence="1">Leaf</tissue>
    </source>
</reference>
<dbReference type="PANTHER" id="PTHR46929:SF28">
    <property type="entry name" value="MYB_SANT-LIKE DNA-BINDING DOMAIN PROTEIN"/>
    <property type="match status" value="1"/>
</dbReference>
<dbReference type="AlphaFoldDB" id="A0A4S4EAV9"/>
<name>A0A4S4EAV9_CAMSN</name>
<dbReference type="EMBL" id="SDRB02005942">
    <property type="protein sequence ID" value="THG13312.1"/>
    <property type="molecule type" value="Genomic_DNA"/>
</dbReference>
<organism evidence="1 2">
    <name type="scientific">Camellia sinensis var. sinensis</name>
    <name type="common">China tea</name>
    <dbReference type="NCBI Taxonomy" id="542762"/>
    <lineage>
        <taxon>Eukaryota</taxon>
        <taxon>Viridiplantae</taxon>
        <taxon>Streptophyta</taxon>
        <taxon>Embryophyta</taxon>
        <taxon>Tracheophyta</taxon>
        <taxon>Spermatophyta</taxon>
        <taxon>Magnoliopsida</taxon>
        <taxon>eudicotyledons</taxon>
        <taxon>Gunneridae</taxon>
        <taxon>Pentapetalae</taxon>
        <taxon>asterids</taxon>
        <taxon>Ericales</taxon>
        <taxon>Theaceae</taxon>
        <taxon>Camellia</taxon>
    </lineage>
</organism>
<accession>A0A4S4EAV9</accession>
<evidence type="ECO:0000313" key="2">
    <source>
        <dbReference type="Proteomes" id="UP000306102"/>
    </source>
</evidence>
<sequence>MEKVKNAMDVENSVLGTLDGRYSRSSHDIDFDDEIQEIVKLFLFNFMYGRYSRSSHDIDFDDEIQGLNIGPDDVWDAYTKENPDGTSFRTKTMPNYNDLCLVYGNLTSEGRWNQSDPYVGFNGDVAYILHNQERPDAQPFRSRTLPNYNDLFLIYGNTSTNGRSDHASHCTNLDDGALKVNICELSLSPCLICVNHSCCLYIGEP</sequence>
<proteinExistence type="predicted"/>
<dbReference type="Proteomes" id="UP000306102">
    <property type="component" value="Unassembled WGS sequence"/>
</dbReference>